<dbReference type="InterPro" id="IPR010499">
    <property type="entry name" value="AraC_E-bd"/>
</dbReference>
<feature type="domain" description="HTH merR-type" evidence="2">
    <location>
        <begin position="1"/>
        <end position="71"/>
    </location>
</feature>
<organism evidence="3 4">
    <name type="scientific">Enterococcus rotai</name>
    <dbReference type="NCBI Taxonomy" id="118060"/>
    <lineage>
        <taxon>Bacteria</taxon>
        <taxon>Bacillati</taxon>
        <taxon>Bacillota</taxon>
        <taxon>Bacilli</taxon>
        <taxon>Lactobacillales</taxon>
        <taxon>Enterococcaceae</taxon>
        <taxon>Enterococcus</taxon>
    </lineage>
</organism>
<dbReference type="Gene3D" id="1.10.1660.10">
    <property type="match status" value="1"/>
</dbReference>
<dbReference type="GO" id="GO:0003700">
    <property type="term" value="F:DNA-binding transcription factor activity"/>
    <property type="evidence" value="ECO:0007669"/>
    <property type="project" value="InterPro"/>
</dbReference>
<dbReference type="PANTHER" id="PTHR30204">
    <property type="entry name" value="REDOX-CYCLING DRUG-SENSING TRANSCRIPTIONAL ACTIVATOR SOXR"/>
    <property type="match status" value="1"/>
</dbReference>
<dbReference type="SMART" id="SM00422">
    <property type="entry name" value="HTH_MERR"/>
    <property type="match status" value="1"/>
</dbReference>
<reference evidence="4" key="1">
    <citation type="submission" date="2015-12" db="EMBL/GenBank/DDBJ databases">
        <authorList>
            <person name="Lauer A."/>
            <person name="Humrighouse B."/>
            <person name="Loparev V."/>
            <person name="Shewmaker P.L."/>
            <person name="Whitney A.M."/>
            <person name="McLaughlin R.W."/>
        </authorList>
    </citation>
    <scope>NUCLEOTIDE SEQUENCE [LARGE SCALE GENOMIC DNA]</scope>
    <source>
        <strain evidence="4">LMG 26678</strain>
    </source>
</reference>
<dbReference type="InterPro" id="IPR011256">
    <property type="entry name" value="Reg_factor_effector_dom_sf"/>
</dbReference>
<dbReference type="PANTHER" id="PTHR30204:SF97">
    <property type="entry name" value="MERR FAMILY REGULATORY PROTEIN"/>
    <property type="match status" value="1"/>
</dbReference>
<keyword evidence="4" id="KW-1185">Reference proteome</keyword>
<keyword evidence="1" id="KW-0238">DNA-binding</keyword>
<dbReference type="Proteomes" id="UP000067523">
    <property type="component" value="Chromosome"/>
</dbReference>
<dbReference type="STRING" id="118060.ATZ35_04430"/>
<dbReference type="RefSeq" id="WP_208929674.1">
    <property type="nucleotide sequence ID" value="NZ_CP013655.1"/>
</dbReference>
<dbReference type="SUPFAM" id="SSF55136">
    <property type="entry name" value="Probable bacterial effector-binding domain"/>
    <property type="match status" value="1"/>
</dbReference>
<dbReference type="AlphaFoldDB" id="A0A0U2XCC7"/>
<evidence type="ECO:0000256" key="1">
    <source>
        <dbReference type="ARBA" id="ARBA00023125"/>
    </source>
</evidence>
<evidence type="ECO:0000259" key="2">
    <source>
        <dbReference type="PROSITE" id="PS50937"/>
    </source>
</evidence>
<dbReference type="PROSITE" id="PS50937">
    <property type="entry name" value="HTH_MERR_2"/>
    <property type="match status" value="1"/>
</dbReference>
<evidence type="ECO:0000313" key="4">
    <source>
        <dbReference type="Proteomes" id="UP000067523"/>
    </source>
</evidence>
<dbReference type="Pfam" id="PF13411">
    <property type="entry name" value="MerR_1"/>
    <property type="match status" value="1"/>
</dbReference>
<gene>
    <name evidence="3" type="ORF">ATZ35_04430</name>
</gene>
<dbReference type="Gene3D" id="3.20.80.10">
    <property type="entry name" value="Regulatory factor, effector binding domain"/>
    <property type="match status" value="1"/>
</dbReference>
<dbReference type="SUPFAM" id="SSF46955">
    <property type="entry name" value="Putative DNA-binding domain"/>
    <property type="match status" value="1"/>
</dbReference>
<dbReference type="InterPro" id="IPR009061">
    <property type="entry name" value="DNA-bd_dom_put_sf"/>
</dbReference>
<dbReference type="GO" id="GO:0003677">
    <property type="term" value="F:DNA binding"/>
    <property type="evidence" value="ECO:0007669"/>
    <property type="project" value="UniProtKB-KW"/>
</dbReference>
<proteinExistence type="predicted"/>
<dbReference type="InterPro" id="IPR000551">
    <property type="entry name" value="MerR-type_HTH_dom"/>
</dbReference>
<dbReference type="InterPro" id="IPR047057">
    <property type="entry name" value="MerR_fam"/>
</dbReference>
<name>A0A0U2XCC7_9ENTE</name>
<dbReference type="KEGG" id="erx:ATZ35_04430"/>
<evidence type="ECO:0000313" key="3">
    <source>
        <dbReference type="EMBL" id="ALS36433.1"/>
    </source>
</evidence>
<protein>
    <recommendedName>
        <fullName evidence="2">HTH merR-type domain-containing protein</fullName>
    </recommendedName>
</protein>
<dbReference type="PROSITE" id="PS00552">
    <property type="entry name" value="HTH_MERR_1"/>
    <property type="match status" value="1"/>
</dbReference>
<dbReference type="EMBL" id="CP013655">
    <property type="protein sequence ID" value="ALS36433.1"/>
    <property type="molecule type" value="Genomic_DNA"/>
</dbReference>
<accession>A0A0U2XCC7</accession>
<dbReference type="CDD" id="cd01107">
    <property type="entry name" value="HTH_BmrR"/>
    <property type="match status" value="1"/>
</dbReference>
<dbReference type="SMART" id="SM00871">
    <property type="entry name" value="AraC_E_bind"/>
    <property type="match status" value="1"/>
</dbReference>
<sequence length="269" mass="31516">MFKISEFSQLTNISPRMLRHYDKLDLLKPEIVHQDNNYRYYTAEQINQANRILSLKNVGIPLKEIKTLLENKHDQTNYLANHRKRLETELAEKKLQLAYLNWLEEKKKSPEKTGMNYPIETKKMNDLLVLTYRQNVTSYYEEEQLWQQLFTTIRSEDLSTLGQSIAVFHQATSKNIDIEVMVSIPESLKHIYPDTKTFSPGLIASVVTNGSYASMPIIHADMDNWLKVNEYALSGNVFNIYHSSPANEDREEYYITEVCYPIEKPFNQH</sequence>